<accession>A0AAV6NMR6</accession>
<dbReference type="GO" id="GO:0010104">
    <property type="term" value="P:regulation of ethylene-activated signaling pathway"/>
    <property type="evidence" value="ECO:0007669"/>
    <property type="project" value="TreeGrafter"/>
</dbReference>
<evidence type="ECO:0000313" key="4">
    <source>
        <dbReference type="Proteomes" id="UP000685013"/>
    </source>
</evidence>
<dbReference type="GO" id="GO:0005783">
    <property type="term" value="C:endoplasmic reticulum"/>
    <property type="evidence" value="ECO:0007669"/>
    <property type="project" value="TreeGrafter"/>
</dbReference>
<dbReference type="InterPro" id="IPR006510">
    <property type="entry name" value="Znf_LRP1"/>
</dbReference>
<feature type="transmembrane region" description="Helical" evidence="2">
    <location>
        <begin position="476"/>
        <end position="494"/>
    </location>
</feature>
<evidence type="ECO:0000256" key="2">
    <source>
        <dbReference type="SAM" id="Phobius"/>
    </source>
</evidence>
<dbReference type="Proteomes" id="UP000685013">
    <property type="component" value="Chromosome 4"/>
</dbReference>
<sequence length="527" mass="58833">MAGFYPLGGGREPNYHLPTTTTTTTDGLFWYRNYESLEIWQQQQVQQQAGEGFVYSGDESPPRSSLVMLRSGRNGGGQVISCQDCGNQAKKDCLHMRCRTCCKSRGFDCETHVKSTWVPASKRRERHLRSDGTNLKRPRDNTAASSGLEMGNFPVEVSSTAVFRCVRMTTLDETNDQFAYQTAVNIGGHTFKGILYDHGPEQQQQPPPPPPPNSASPDGGTLLITAPSTTMELPPISAALLDPPPPYPAPLNTYVAAVYQRCLKVQFNVSVGSRSAFRFRVVHTIFLHQNCSDRKHLITLEMGSSNDPENQMMIEGNVVQKMKIDPERARFPCCIVWTPLPVISWLIPFIGHIGIGREDGVILDFAGPNFVCVDNFTFGAVARYLQINTDKCCISTHRSEDEFREVDNGREISTWDDALRRSTQEFQHRAYNLLTCNCHSFVANNLNRLGFVTGGWNVVNLAALMFLKGRWVSKGAVIRTFLPFGVVFSIGVAMGGTTFLTFLAFFTFFLVGWFVLGTYVFKNLVQL</sequence>
<dbReference type="Pfam" id="PF05142">
    <property type="entry name" value="DUF702"/>
    <property type="match status" value="1"/>
</dbReference>
<name>A0AAV6NMR6_9ROSI</name>
<keyword evidence="2" id="KW-0812">Transmembrane</keyword>
<dbReference type="Pfam" id="PF05608">
    <property type="entry name" value="RTE1"/>
    <property type="match status" value="1"/>
</dbReference>
<feature type="region of interest" description="Disordered" evidence="1">
    <location>
        <begin position="194"/>
        <end position="223"/>
    </location>
</feature>
<evidence type="ECO:0000313" key="3">
    <source>
        <dbReference type="EMBL" id="KAG6600597.1"/>
    </source>
</evidence>
<gene>
    <name evidence="3" type="primary">RTH</name>
    <name evidence="3" type="ORF">SDJN03_05830</name>
</gene>
<evidence type="ECO:0000256" key="1">
    <source>
        <dbReference type="SAM" id="MobiDB-lite"/>
    </source>
</evidence>
<dbReference type="NCBIfam" id="TIGR01623">
    <property type="entry name" value="put_zinc_LRP1"/>
    <property type="match status" value="1"/>
</dbReference>
<dbReference type="EMBL" id="JAGKQH010000004">
    <property type="protein sequence ID" value="KAG6600597.1"/>
    <property type="molecule type" value="Genomic_DNA"/>
</dbReference>
<protein>
    <submittedName>
        <fullName evidence="3">Protein RTE1-HOMOLOG</fullName>
    </submittedName>
</protein>
<feature type="transmembrane region" description="Helical" evidence="2">
    <location>
        <begin position="500"/>
        <end position="521"/>
    </location>
</feature>
<reference evidence="3 4" key="1">
    <citation type="journal article" date="2021" name="Hortic Res">
        <title>The domestication of Cucurbita argyrosperma as revealed by the genome of its wild relative.</title>
        <authorList>
            <person name="Barrera-Redondo J."/>
            <person name="Sanchez-de la Vega G."/>
            <person name="Aguirre-Liguori J.A."/>
            <person name="Castellanos-Morales G."/>
            <person name="Gutierrez-Guerrero Y.T."/>
            <person name="Aguirre-Dugua X."/>
            <person name="Aguirre-Planter E."/>
            <person name="Tenaillon M.I."/>
            <person name="Lira-Saade R."/>
            <person name="Eguiarte L.E."/>
        </authorList>
    </citation>
    <scope>NUCLEOTIDE SEQUENCE [LARGE SCALE GENOMIC DNA]</scope>
    <source>
        <strain evidence="3">JBR-2021</strain>
    </source>
</reference>
<keyword evidence="4" id="KW-1185">Reference proteome</keyword>
<comment type="caution">
    <text evidence="3">The sequence shown here is derived from an EMBL/GenBank/DDBJ whole genome shotgun (WGS) entry which is preliminary data.</text>
</comment>
<keyword evidence="2" id="KW-1133">Transmembrane helix</keyword>
<dbReference type="PANTHER" id="PTHR20921">
    <property type="entry name" value="TRANSMEMBRANE PROTEIN 222"/>
    <property type="match status" value="1"/>
</dbReference>
<dbReference type="NCBIfam" id="TIGR01624">
    <property type="entry name" value="LRP1_Cterm"/>
    <property type="match status" value="1"/>
</dbReference>
<dbReference type="GO" id="GO:0009723">
    <property type="term" value="P:response to ethylene"/>
    <property type="evidence" value="ECO:0007669"/>
    <property type="project" value="TreeGrafter"/>
</dbReference>
<feature type="compositionally biased region" description="Pro residues" evidence="1">
    <location>
        <begin position="205"/>
        <end position="214"/>
    </location>
</feature>
<feature type="region of interest" description="Disordered" evidence="1">
    <location>
        <begin position="126"/>
        <end position="148"/>
    </location>
</feature>
<dbReference type="PANTHER" id="PTHR20921:SF0">
    <property type="entry name" value="TRANSMEMBRANE PROTEIN 222"/>
    <property type="match status" value="1"/>
</dbReference>
<dbReference type="AlphaFoldDB" id="A0AAV6NMR6"/>
<proteinExistence type="predicted"/>
<keyword evidence="2" id="KW-0472">Membrane</keyword>
<dbReference type="InterPro" id="IPR006511">
    <property type="entry name" value="SHI_C"/>
</dbReference>
<feature type="non-terminal residue" evidence="3">
    <location>
        <position position="1"/>
    </location>
</feature>
<dbReference type="GO" id="GO:0005794">
    <property type="term" value="C:Golgi apparatus"/>
    <property type="evidence" value="ECO:0007669"/>
    <property type="project" value="TreeGrafter"/>
</dbReference>
<organism evidence="3 4">
    <name type="scientific">Cucurbita argyrosperma subsp. sororia</name>
    <dbReference type="NCBI Taxonomy" id="37648"/>
    <lineage>
        <taxon>Eukaryota</taxon>
        <taxon>Viridiplantae</taxon>
        <taxon>Streptophyta</taxon>
        <taxon>Embryophyta</taxon>
        <taxon>Tracheophyta</taxon>
        <taxon>Spermatophyta</taxon>
        <taxon>Magnoliopsida</taxon>
        <taxon>eudicotyledons</taxon>
        <taxon>Gunneridae</taxon>
        <taxon>Pentapetalae</taxon>
        <taxon>rosids</taxon>
        <taxon>fabids</taxon>
        <taxon>Cucurbitales</taxon>
        <taxon>Cucurbitaceae</taxon>
        <taxon>Cucurbiteae</taxon>
        <taxon>Cucurbita</taxon>
    </lineage>
</organism>
<dbReference type="InterPro" id="IPR008496">
    <property type="entry name" value="TMEM222/RTE1"/>
</dbReference>